<feature type="compositionally biased region" description="Low complexity" evidence="1">
    <location>
        <begin position="172"/>
        <end position="185"/>
    </location>
</feature>
<dbReference type="Proteomes" id="UP000646749">
    <property type="component" value="Unassembled WGS sequence"/>
</dbReference>
<evidence type="ECO:0000313" key="6">
    <source>
        <dbReference type="Proteomes" id="UP000646749"/>
    </source>
</evidence>
<keyword evidence="2" id="KW-0472">Membrane</keyword>
<protein>
    <recommendedName>
        <fullName evidence="4">YncI copper-binding domain-containing protein</fullName>
    </recommendedName>
</protein>
<proteinExistence type="predicted"/>
<gene>
    <name evidence="5" type="ORF">Pen02_21630</name>
</gene>
<evidence type="ECO:0000256" key="3">
    <source>
        <dbReference type="SAM" id="SignalP"/>
    </source>
</evidence>
<keyword evidence="2" id="KW-1133">Transmembrane helix</keyword>
<feature type="region of interest" description="Disordered" evidence="1">
    <location>
        <begin position="241"/>
        <end position="289"/>
    </location>
</feature>
<feature type="compositionally biased region" description="Low complexity" evidence="1">
    <location>
        <begin position="191"/>
        <end position="202"/>
    </location>
</feature>
<dbReference type="InterPro" id="IPR012533">
    <property type="entry name" value="YcnI-copper_dom"/>
</dbReference>
<organism evidence="5 6">
    <name type="scientific">Plantactinospora endophytica</name>
    <dbReference type="NCBI Taxonomy" id="673535"/>
    <lineage>
        <taxon>Bacteria</taxon>
        <taxon>Bacillati</taxon>
        <taxon>Actinomycetota</taxon>
        <taxon>Actinomycetes</taxon>
        <taxon>Micromonosporales</taxon>
        <taxon>Micromonosporaceae</taxon>
        <taxon>Plantactinospora</taxon>
    </lineage>
</organism>
<accession>A0ABQ4DYN4</accession>
<feature type="compositionally biased region" description="Low complexity" evidence="1">
    <location>
        <begin position="247"/>
        <end position="264"/>
    </location>
</feature>
<keyword evidence="3" id="KW-0732">Signal</keyword>
<dbReference type="InterPro" id="IPR038507">
    <property type="entry name" value="YcnI-like_sf"/>
</dbReference>
<reference evidence="5 6" key="1">
    <citation type="submission" date="2021-01" db="EMBL/GenBank/DDBJ databases">
        <title>Whole genome shotgun sequence of Plantactinospora endophytica NBRC 110450.</title>
        <authorList>
            <person name="Komaki H."/>
            <person name="Tamura T."/>
        </authorList>
    </citation>
    <scope>NUCLEOTIDE SEQUENCE [LARGE SCALE GENOMIC DNA]</scope>
    <source>
        <strain evidence="5 6">NBRC 110450</strain>
    </source>
</reference>
<dbReference type="Gene3D" id="2.60.40.2230">
    <property type="entry name" value="Uncharacterised protein YcnI-like PF07987, DUF1775"/>
    <property type="match status" value="1"/>
</dbReference>
<feature type="transmembrane region" description="Helical" evidence="2">
    <location>
        <begin position="214"/>
        <end position="234"/>
    </location>
</feature>
<feature type="signal peptide" evidence="3">
    <location>
        <begin position="1"/>
        <end position="29"/>
    </location>
</feature>
<evidence type="ECO:0000313" key="5">
    <source>
        <dbReference type="EMBL" id="GIG87227.1"/>
    </source>
</evidence>
<sequence length="289" mass="29567">MRHRALCWLVGLATAAVAGTTLGAGPATADVTMTPGEAVQGDAAKLTFRVTEDRAPAYTTKVELLMPESAPVAETYPMSDPNWAPRMTMRKVDQTLGGIHHGQVDEVVASIVWTRAGAPAAGSGPAELVVSLGPMPQTDQMTFALVQTYSDGHVTNWNQPPSAEVPRPDFPAPVLTLAPPAAAPGQPAPGAPGAQAPDSGAAVEEDPDQGVGSLTVGLVVGLVLGLTVAAWLYLRRPRPDADDADDPAAGSGPDPEPAADAAGDSTPTDAPPTDGERAGSGGRAWRLRE</sequence>
<dbReference type="EMBL" id="BONW01000009">
    <property type="protein sequence ID" value="GIG87227.1"/>
    <property type="molecule type" value="Genomic_DNA"/>
</dbReference>
<name>A0ABQ4DYN4_9ACTN</name>
<feature type="region of interest" description="Disordered" evidence="1">
    <location>
        <begin position="156"/>
        <end position="208"/>
    </location>
</feature>
<evidence type="ECO:0000256" key="1">
    <source>
        <dbReference type="SAM" id="MobiDB-lite"/>
    </source>
</evidence>
<dbReference type="RefSeq" id="WP_203865815.1">
    <property type="nucleotide sequence ID" value="NZ_BONW01000009.1"/>
</dbReference>
<evidence type="ECO:0000256" key="2">
    <source>
        <dbReference type="SAM" id="Phobius"/>
    </source>
</evidence>
<dbReference type="Pfam" id="PF07987">
    <property type="entry name" value="DUF1775"/>
    <property type="match status" value="1"/>
</dbReference>
<comment type="caution">
    <text evidence="5">The sequence shown here is derived from an EMBL/GenBank/DDBJ whole genome shotgun (WGS) entry which is preliminary data.</text>
</comment>
<keyword evidence="6" id="KW-1185">Reference proteome</keyword>
<evidence type="ECO:0000259" key="4">
    <source>
        <dbReference type="Pfam" id="PF07987"/>
    </source>
</evidence>
<feature type="domain" description="YncI copper-binding" evidence="4">
    <location>
        <begin position="31"/>
        <end position="177"/>
    </location>
</feature>
<keyword evidence="2" id="KW-0812">Transmembrane</keyword>
<feature type="chain" id="PRO_5045595275" description="YncI copper-binding domain-containing protein" evidence="3">
    <location>
        <begin position="30"/>
        <end position="289"/>
    </location>
</feature>